<sequence>MKICYFGIYDPDLGRNKIYIKGLKENGVEIIECRDTSWGPLKFIKLFIKHWKVRNSYDYLIVGYPGHILVWLARLISKKPIVFDALCTMYEGVIISRHQFGMLRIKSLYIKFIDWFAVKCADIILVESESQKKYFEKRFGKSPKYKVIYIGADNDIFYKDDNIIKKDKFTVIFRGKFLPEAGVKYIIKVAKILENKEVNFLVMGNGFLEKEVKLLINEMRPDNLTLISEYLSFKEMREKMLSSHVSLGQFEDHERLQRTIPHKCFETMAMGLPYVTARTPAISEILKDSISSLFVNAADPKDLAEKILILKNDPGLMGRIAENGYKLYKERFTPKKLAKDIIDLIKNDESGIVAKVDNSKI</sequence>
<evidence type="ECO:0000313" key="2">
    <source>
        <dbReference type="EMBL" id="OHB11759.1"/>
    </source>
</evidence>
<evidence type="ECO:0000259" key="1">
    <source>
        <dbReference type="Pfam" id="PF00534"/>
    </source>
</evidence>
<accession>A0A1G2UQS1</accession>
<dbReference type="Pfam" id="PF00534">
    <property type="entry name" value="Glycos_transf_1"/>
    <property type="match status" value="1"/>
</dbReference>
<dbReference type="AlphaFoldDB" id="A0A1G2UQS1"/>
<dbReference type="PANTHER" id="PTHR45947:SF3">
    <property type="entry name" value="SULFOQUINOVOSYL TRANSFERASE SQD2"/>
    <property type="match status" value="1"/>
</dbReference>
<dbReference type="InterPro" id="IPR050194">
    <property type="entry name" value="Glycosyltransferase_grp1"/>
</dbReference>
<dbReference type="InterPro" id="IPR001296">
    <property type="entry name" value="Glyco_trans_1"/>
</dbReference>
<dbReference type="Proteomes" id="UP000177276">
    <property type="component" value="Unassembled WGS sequence"/>
</dbReference>
<evidence type="ECO:0000313" key="3">
    <source>
        <dbReference type="Proteomes" id="UP000177276"/>
    </source>
</evidence>
<gene>
    <name evidence="2" type="ORF">A3G46_01445</name>
</gene>
<proteinExistence type="predicted"/>
<dbReference type="EMBL" id="MHWS01000022">
    <property type="protein sequence ID" value="OHB11759.1"/>
    <property type="molecule type" value="Genomic_DNA"/>
</dbReference>
<dbReference type="GO" id="GO:0016757">
    <property type="term" value="F:glycosyltransferase activity"/>
    <property type="evidence" value="ECO:0007669"/>
    <property type="project" value="InterPro"/>
</dbReference>
<name>A0A1G2UQS1_9BACT</name>
<comment type="caution">
    <text evidence="2">The sequence shown here is derived from an EMBL/GenBank/DDBJ whole genome shotgun (WGS) entry which is preliminary data.</text>
</comment>
<protein>
    <recommendedName>
        <fullName evidence="1">Glycosyl transferase family 1 domain-containing protein</fullName>
    </recommendedName>
</protein>
<dbReference type="PANTHER" id="PTHR45947">
    <property type="entry name" value="SULFOQUINOVOSYL TRANSFERASE SQD2"/>
    <property type="match status" value="1"/>
</dbReference>
<reference evidence="2 3" key="1">
    <citation type="journal article" date="2016" name="Nat. Commun.">
        <title>Thousands of microbial genomes shed light on interconnected biogeochemical processes in an aquifer system.</title>
        <authorList>
            <person name="Anantharaman K."/>
            <person name="Brown C.T."/>
            <person name="Hug L.A."/>
            <person name="Sharon I."/>
            <person name="Castelle C.J."/>
            <person name="Probst A.J."/>
            <person name="Thomas B.C."/>
            <person name="Singh A."/>
            <person name="Wilkins M.J."/>
            <person name="Karaoz U."/>
            <person name="Brodie E.L."/>
            <person name="Williams K.H."/>
            <person name="Hubbard S.S."/>
            <person name="Banfield J.F."/>
        </authorList>
    </citation>
    <scope>NUCLEOTIDE SEQUENCE [LARGE SCALE GENOMIC DNA]</scope>
</reference>
<organism evidence="2 3">
    <name type="scientific">Candidatus Zambryskibacteria bacterium RIFCSPLOWO2_12_FULL_39_16</name>
    <dbReference type="NCBI Taxonomy" id="1802775"/>
    <lineage>
        <taxon>Bacteria</taxon>
        <taxon>Candidatus Zambryskiibacteriota</taxon>
    </lineage>
</organism>
<feature type="domain" description="Glycosyl transferase family 1" evidence="1">
    <location>
        <begin position="159"/>
        <end position="326"/>
    </location>
</feature>
<dbReference type="Gene3D" id="3.40.50.2000">
    <property type="entry name" value="Glycogen Phosphorylase B"/>
    <property type="match status" value="2"/>
</dbReference>
<dbReference type="SUPFAM" id="SSF53756">
    <property type="entry name" value="UDP-Glycosyltransferase/glycogen phosphorylase"/>
    <property type="match status" value="1"/>
</dbReference>